<evidence type="ECO:0000313" key="7">
    <source>
        <dbReference type="EMBL" id="EEF30502.1"/>
    </source>
</evidence>
<dbReference type="STRING" id="3988.B9T0U6"/>
<keyword evidence="6" id="KW-0812">Transmembrane</keyword>
<dbReference type="InterPro" id="IPR036396">
    <property type="entry name" value="Cyt_P450_sf"/>
</dbReference>
<dbReference type="InParanoid" id="B9T0U6"/>
<comment type="similarity">
    <text evidence="1 5">Belongs to the cytochrome P450 family.</text>
</comment>
<keyword evidence="2 4" id="KW-0479">Metal-binding</keyword>
<dbReference type="InterPro" id="IPR001128">
    <property type="entry name" value="Cyt_P450"/>
</dbReference>
<dbReference type="CDD" id="cd11072">
    <property type="entry name" value="CYP71-like"/>
    <property type="match status" value="1"/>
</dbReference>
<feature type="binding site" description="axial binding residue" evidence="4">
    <location>
        <position position="459"/>
    </location>
    <ligand>
        <name>heme</name>
        <dbReference type="ChEBI" id="CHEBI:30413"/>
    </ligand>
    <ligandPart>
        <name>Fe</name>
        <dbReference type="ChEBI" id="CHEBI:18248"/>
    </ligandPart>
</feature>
<keyword evidence="5 7" id="KW-0560">Oxidoreductase</keyword>
<dbReference type="PRINTS" id="PR00385">
    <property type="entry name" value="P450"/>
</dbReference>
<evidence type="ECO:0000256" key="4">
    <source>
        <dbReference type="PIRSR" id="PIRSR602401-1"/>
    </source>
</evidence>
<dbReference type="GO" id="GO:0005506">
    <property type="term" value="F:iron ion binding"/>
    <property type="evidence" value="ECO:0007669"/>
    <property type="project" value="InterPro"/>
</dbReference>
<dbReference type="PROSITE" id="PS00086">
    <property type="entry name" value="CYTOCHROME_P450"/>
    <property type="match status" value="1"/>
</dbReference>
<dbReference type="GO" id="GO:0016705">
    <property type="term" value="F:oxidoreductase activity, acting on paired donors, with incorporation or reduction of molecular oxygen"/>
    <property type="evidence" value="ECO:0007669"/>
    <property type="project" value="InterPro"/>
</dbReference>
<dbReference type="OMA" id="NEIDQMQ"/>
<comment type="cofactor">
    <cofactor evidence="4">
        <name>heme</name>
        <dbReference type="ChEBI" id="CHEBI:30413"/>
    </cofactor>
</comment>
<evidence type="ECO:0000256" key="2">
    <source>
        <dbReference type="ARBA" id="ARBA00022723"/>
    </source>
</evidence>
<dbReference type="EMBL" id="EQ974315">
    <property type="protein sequence ID" value="EEF30502.1"/>
    <property type="molecule type" value="Genomic_DNA"/>
</dbReference>
<dbReference type="EC" id="1.14.13.68" evidence="7"/>
<dbReference type="Pfam" id="PF00067">
    <property type="entry name" value="p450"/>
    <property type="match status" value="1"/>
</dbReference>
<keyword evidence="8" id="KW-1185">Reference proteome</keyword>
<evidence type="ECO:0000256" key="1">
    <source>
        <dbReference type="ARBA" id="ARBA00010617"/>
    </source>
</evidence>
<dbReference type="GO" id="GO:0004497">
    <property type="term" value="F:monooxygenase activity"/>
    <property type="evidence" value="ECO:0007669"/>
    <property type="project" value="UniProtKB-KW"/>
</dbReference>
<proteinExistence type="inferred from homology"/>
<dbReference type="Gene3D" id="1.10.630.10">
    <property type="entry name" value="Cytochrome P450"/>
    <property type="match status" value="1"/>
</dbReference>
<gene>
    <name evidence="7" type="ORF">RCOM_1439500</name>
</gene>
<keyword evidence="4 5" id="KW-0349">Heme</keyword>
<feature type="transmembrane region" description="Helical" evidence="6">
    <location>
        <begin position="20"/>
        <end position="37"/>
    </location>
</feature>
<keyword evidence="3 4" id="KW-0408">Iron</keyword>
<evidence type="ECO:0000256" key="3">
    <source>
        <dbReference type="ARBA" id="ARBA00023004"/>
    </source>
</evidence>
<accession>B9T0U6</accession>
<reference evidence="8" key="1">
    <citation type="journal article" date="2010" name="Nat. Biotechnol.">
        <title>Draft genome sequence of the oilseed species Ricinus communis.</title>
        <authorList>
            <person name="Chan A.P."/>
            <person name="Crabtree J."/>
            <person name="Zhao Q."/>
            <person name="Lorenzi H."/>
            <person name="Orvis J."/>
            <person name="Puiu D."/>
            <person name="Melake-Berhan A."/>
            <person name="Jones K.M."/>
            <person name="Redman J."/>
            <person name="Chen G."/>
            <person name="Cahoon E.B."/>
            <person name="Gedil M."/>
            <person name="Stanke M."/>
            <person name="Haas B.J."/>
            <person name="Wortman J.R."/>
            <person name="Fraser-Liggett C.M."/>
            <person name="Ravel J."/>
            <person name="Rabinowicz P.D."/>
        </authorList>
    </citation>
    <scope>NUCLEOTIDE SEQUENCE [LARGE SCALE GENOMIC DNA]</scope>
    <source>
        <strain evidence="8">cv. Hale</strain>
    </source>
</reference>
<dbReference type="GO" id="GO:0020037">
    <property type="term" value="F:heme binding"/>
    <property type="evidence" value="ECO:0007669"/>
    <property type="project" value="InterPro"/>
</dbReference>
<keyword evidence="6" id="KW-0472">Membrane</keyword>
<name>B9T0U6_RICCO</name>
<sequence>MNPITFLQERWQQQGKTALSNPFFFCSLILISILILSKPKKSSSKLNPPPSPPKLPIIGNLHQLSALPYRSFRTLSKKYGPLMLLHLGQVPTLVVSSMEMAKEITKNHDVTFADRPSLTGVGIVFKGCPDMAFGPYCDHSREAKKLCVLQLLSQRRVQEFHFIREEEVAKIVEKIRSSSINGDAINISDMFMSLAHNILSRSAFGPIYEGENGRYKSIGELARRTMDILSAFCFKDLFPFLGWVDHLTGLIRNLKMTSTELSDFFDRVIQDRQALMNDNEKAENKKYLVDILLQLQKEGLELDLSRDNLKAILMDMFVGGTDTTAATMEWMMAELMKNPRIRKKAQEETRRVVGKKSQITQADINQMRYLRCIMKEIVRFHASAMMPRQTSASVKLQGYDIPAKTRVLINTWAIQRDHNLWDRPEEFLPERFLNSPDDDSGNDEHKQILFSFGTGRRVCPGMSYAYAEVEYALASLLYWFDWELPDGQSGENLDMSEVYTFVIFKKTPLWVVAHPPSP</sequence>
<dbReference type="PRINTS" id="PR00463">
    <property type="entry name" value="EP450I"/>
</dbReference>
<protein>
    <submittedName>
        <fullName evidence="7">Cytochrome P450, putative</fullName>
        <ecNumber evidence="7">1.14.13.68</ecNumber>
    </submittedName>
</protein>
<dbReference type="InterPro" id="IPR017972">
    <property type="entry name" value="Cyt_P450_CS"/>
</dbReference>
<dbReference type="Proteomes" id="UP000008311">
    <property type="component" value="Unassembled WGS sequence"/>
</dbReference>
<evidence type="ECO:0000256" key="6">
    <source>
        <dbReference type="SAM" id="Phobius"/>
    </source>
</evidence>
<dbReference type="OrthoDB" id="832218at2759"/>
<dbReference type="FunFam" id="1.10.630.10:FF:000011">
    <property type="entry name" value="Cytochrome P450 83B1"/>
    <property type="match status" value="1"/>
</dbReference>
<dbReference type="AlphaFoldDB" id="B9T0U6"/>
<keyword evidence="6" id="KW-1133">Transmembrane helix</keyword>
<evidence type="ECO:0000256" key="5">
    <source>
        <dbReference type="RuleBase" id="RU000461"/>
    </source>
</evidence>
<evidence type="ECO:0000313" key="8">
    <source>
        <dbReference type="Proteomes" id="UP000008311"/>
    </source>
</evidence>
<dbReference type="PANTHER" id="PTHR47955">
    <property type="entry name" value="CYTOCHROME P450 FAMILY 71 PROTEIN"/>
    <property type="match status" value="1"/>
</dbReference>
<dbReference type="KEGG" id="rcu:8271738"/>
<dbReference type="eggNOG" id="KOG0156">
    <property type="taxonomic scope" value="Eukaryota"/>
</dbReference>
<organism evidence="7 8">
    <name type="scientific">Ricinus communis</name>
    <name type="common">Castor bean</name>
    <dbReference type="NCBI Taxonomy" id="3988"/>
    <lineage>
        <taxon>Eukaryota</taxon>
        <taxon>Viridiplantae</taxon>
        <taxon>Streptophyta</taxon>
        <taxon>Embryophyta</taxon>
        <taxon>Tracheophyta</taxon>
        <taxon>Spermatophyta</taxon>
        <taxon>Magnoliopsida</taxon>
        <taxon>eudicotyledons</taxon>
        <taxon>Gunneridae</taxon>
        <taxon>Pentapetalae</taxon>
        <taxon>rosids</taxon>
        <taxon>fabids</taxon>
        <taxon>Malpighiales</taxon>
        <taxon>Euphorbiaceae</taxon>
        <taxon>Acalyphoideae</taxon>
        <taxon>Acalypheae</taxon>
        <taxon>Ricinus</taxon>
    </lineage>
</organism>
<dbReference type="SUPFAM" id="SSF48264">
    <property type="entry name" value="Cytochrome P450"/>
    <property type="match status" value="1"/>
</dbReference>
<dbReference type="PANTHER" id="PTHR47955:SF18">
    <property type="entry name" value="CYTOCHROME P450 71A1-LIKE"/>
    <property type="match status" value="1"/>
</dbReference>
<keyword evidence="5" id="KW-0503">Monooxygenase</keyword>
<dbReference type="InterPro" id="IPR002401">
    <property type="entry name" value="Cyt_P450_E_grp-I"/>
</dbReference>